<dbReference type="PANTHER" id="PTHR13793:SF164">
    <property type="entry name" value="ALHAMBRA, ISOFORM P"/>
    <property type="match status" value="1"/>
</dbReference>
<keyword evidence="7" id="KW-1185">Reference proteome</keyword>
<keyword evidence="3" id="KW-0862">Zinc</keyword>
<feature type="compositionally biased region" description="Basic and acidic residues" evidence="4">
    <location>
        <begin position="342"/>
        <end position="357"/>
    </location>
</feature>
<evidence type="ECO:0000313" key="6">
    <source>
        <dbReference type="EMBL" id="GIY77601.1"/>
    </source>
</evidence>
<dbReference type="SMART" id="SM00249">
    <property type="entry name" value="PHD"/>
    <property type="match status" value="1"/>
</dbReference>
<keyword evidence="1" id="KW-0479">Metal-binding</keyword>
<dbReference type="GO" id="GO:0031491">
    <property type="term" value="F:nucleosome binding"/>
    <property type="evidence" value="ECO:0007669"/>
    <property type="project" value="TreeGrafter"/>
</dbReference>
<dbReference type="InterPro" id="IPR001965">
    <property type="entry name" value="Znf_PHD"/>
</dbReference>
<dbReference type="CDD" id="cd15672">
    <property type="entry name" value="ePHD_AF10_like"/>
    <property type="match status" value="1"/>
</dbReference>
<protein>
    <submittedName>
        <fullName evidence="6">Protein AF-10</fullName>
    </submittedName>
</protein>
<evidence type="ECO:0000256" key="1">
    <source>
        <dbReference type="ARBA" id="ARBA00022723"/>
    </source>
</evidence>
<feature type="compositionally biased region" description="Basic and acidic residues" evidence="4">
    <location>
        <begin position="177"/>
        <end position="190"/>
    </location>
</feature>
<dbReference type="InterPro" id="IPR050701">
    <property type="entry name" value="Histone_Mod_Regulator"/>
</dbReference>
<feature type="compositionally biased region" description="Basic and acidic residues" evidence="4">
    <location>
        <begin position="248"/>
        <end position="259"/>
    </location>
</feature>
<reference evidence="6 7" key="1">
    <citation type="submission" date="2021-06" db="EMBL/GenBank/DDBJ databases">
        <title>Caerostris darwini draft genome.</title>
        <authorList>
            <person name="Kono N."/>
            <person name="Arakawa K."/>
        </authorList>
    </citation>
    <scope>NUCLEOTIDE SEQUENCE [LARGE SCALE GENOMIC DNA]</scope>
</reference>
<dbReference type="GO" id="GO:0006357">
    <property type="term" value="P:regulation of transcription by RNA polymerase II"/>
    <property type="evidence" value="ECO:0007669"/>
    <property type="project" value="TreeGrafter"/>
</dbReference>
<dbReference type="AlphaFoldDB" id="A0AAV4W4B6"/>
<evidence type="ECO:0000259" key="5">
    <source>
        <dbReference type="PROSITE" id="PS51805"/>
    </source>
</evidence>
<evidence type="ECO:0000313" key="7">
    <source>
        <dbReference type="Proteomes" id="UP001054837"/>
    </source>
</evidence>
<dbReference type="InterPro" id="IPR013083">
    <property type="entry name" value="Znf_RING/FYVE/PHD"/>
</dbReference>
<feature type="region of interest" description="Disordered" evidence="4">
    <location>
        <begin position="154"/>
        <end position="217"/>
    </location>
</feature>
<organism evidence="6 7">
    <name type="scientific">Caerostris darwini</name>
    <dbReference type="NCBI Taxonomy" id="1538125"/>
    <lineage>
        <taxon>Eukaryota</taxon>
        <taxon>Metazoa</taxon>
        <taxon>Ecdysozoa</taxon>
        <taxon>Arthropoda</taxon>
        <taxon>Chelicerata</taxon>
        <taxon>Arachnida</taxon>
        <taxon>Araneae</taxon>
        <taxon>Araneomorphae</taxon>
        <taxon>Entelegynae</taxon>
        <taxon>Araneoidea</taxon>
        <taxon>Araneidae</taxon>
        <taxon>Caerostris</taxon>
    </lineage>
</organism>
<comment type="caution">
    <text evidence="6">The sequence shown here is derived from an EMBL/GenBank/DDBJ whole genome shotgun (WGS) entry which is preliminary data.</text>
</comment>
<dbReference type="Proteomes" id="UP001054837">
    <property type="component" value="Unassembled WGS sequence"/>
</dbReference>
<name>A0AAV4W4B6_9ARAC</name>
<sequence length="364" mass="39716">MVPQKPRSSYRCELCPSKDGALKKTDGGGWAHVVCALYIPEVRFGNVTTMEPIILQLVPTDRYNKSCYICEEQGKESKASVGACMQCNKSGCKQYFHVTCAQAAGLLCEEAGNLTDNVKYCGYCHYHYQKLVSNQQSSSKNKVKKDSHIKIIPAFKPIPADNATPEPSPEKANSANSKEKPTRTKADRKGKQAYTTNSNCSVNNSTDTPPPPNLIANVDHEFLSDSSASTISNISLHNGIANSSDCSTNKDTKAKKNDLHTNSNSSLSSKSSSKESSVTPSGSPVYNNEKPKKKSKDSSGTSVVKKSPAESRDLQNVSAKSAAPTFSSMYENFISEANQNSKNDKKRTCDFTEEPEKKKTKHSR</sequence>
<dbReference type="EMBL" id="BPLQ01014146">
    <property type="protein sequence ID" value="GIY77601.1"/>
    <property type="molecule type" value="Genomic_DNA"/>
</dbReference>
<dbReference type="PROSITE" id="PS51805">
    <property type="entry name" value="EPHD"/>
    <property type="match status" value="1"/>
</dbReference>
<dbReference type="GO" id="GO:0042393">
    <property type="term" value="F:histone binding"/>
    <property type="evidence" value="ECO:0007669"/>
    <property type="project" value="TreeGrafter"/>
</dbReference>
<dbReference type="FunFam" id="3.30.40.10:FF:000042">
    <property type="entry name" value="protein AF-10 isoform X1"/>
    <property type="match status" value="1"/>
</dbReference>
<evidence type="ECO:0000256" key="3">
    <source>
        <dbReference type="ARBA" id="ARBA00022833"/>
    </source>
</evidence>
<dbReference type="InterPro" id="IPR034732">
    <property type="entry name" value="EPHD"/>
</dbReference>
<dbReference type="PANTHER" id="PTHR13793">
    <property type="entry name" value="PHD FINGER PROTEINS"/>
    <property type="match status" value="1"/>
</dbReference>
<feature type="domain" description="PHD-type" evidence="5">
    <location>
        <begin position="9"/>
        <end position="128"/>
    </location>
</feature>
<gene>
    <name evidence="6" type="primary">MLLT10</name>
    <name evidence="6" type="ORF">CDAR_71981</name>
</gene>
<feature type="region of interest" description="Disordered" evidence="4">
    <location>
        <begin position="238"/>
        <end position="364"/>
    </location>
</feature>
<feature type="compositionally biased region" description="Low complexity" evidence="4">
    <location>
        <begin position="195"/>
        <end position="207"/>
    </location>
</feature>
<dbReference type="GO" id="GO:0005634">
    <property type="term" value="C:nucleus"/>
    <property type="evidence" value="ECO:0007669"/>
    <property type="project" value="TreeGrafter"/>
</dbReference>
<proteinExistence type="predicted"/>
<dbReference type="Gene3D" id="3.30.40.10">
    <property type="entry name" value="Zinc/RING finger domain, C3HC4 (zinc finger)"/>
    <property type="match status" value="1"/>
</dbReference>
<evidence type="ECO:0000256" key="4">
    <source>
        <dbReference type="SAM" id="MobiDB-lite"/>
    </source>
</evidence>
<dbReference type="GO" id="GO:0008270">
    <property type="term" value="F:zinc ion binding"/>
    <property type="evidence" value="ECO:0007669"/>
    <property type="project" value="UniProtKB-KW"/>
</dbReference>
<feature type="compositionally biased region" description="Low complexity" evidence="4">
    <location>
        <begin position="263"/>
        <end position="283"/>
    </location>
</feature>
<dbReference type="Pfam" id="PF13832">
    <property type="entry name" value="zf-HC5HC2H_2"/>
    <property type="match status" value="1"/>
</dbReference>
<evidence type="ECO:0000256" key="2">
    <source>
        <dbReference type="ARBA" id="ARBA00022771"/>
    </source>
</evidence>
<keyword evidence="2" id="KW-0863">Zinc-finger</keyword>
<feature type="compositionally biased region" description="Polar residues" evidence="4">
    <location>
        <begin position="314"/>
        <end position="341"/>
    </location>
</feature>
<accession>A0AAV4W4B6</accession>